<comment type="caution">
    <text evidence="2">The sequence shown here is derived from an EMBL/GenBank/DDBJ whole genome shotgun (WGS) entry which is preliminary data.</text>
</comment>
<sequence>MSIRSRAVELRHIHIAFLDRVRVPQSFLGFDVRVVEGVPVDVALLDRLSGFDVVVHRVGGHPHAPQEPAPPASTRTRH</sequence>
<feature type="region of interest" description="Disordered" evidence="1">
    <location>
        <begin position="59"/>
        <end position="78"/>
    </location>
</feature>
<proteinExistence type="predicted"/>
<dbReference type="Proteomes" id="UP001524501">
    <property type="component" value="Unassembled WGS sequence"/>
</dbReference>
<name>A0ABT1QBM3_9NOCA</name>
<protein>
    <submittedName>
        <fullName evidence="2">Uncharacterized protein</fullName>
    </submittedName>
</protein>
<evidence type="ECO:0000256" key="1">
    <source>
        <dbReference type="SAM" id="MobiDB-lite"/>
    </source>
</evidence>
<keyword evidence="3" id="KW-1185">Reference proteome</keyword>
<evidence type="ECO:0000313" key="2">
    <source>
        <dbReference type="EMBL" id="MCQ4119597.1"/>
    </source>
</evidence>
<accession>A0ABT1QBM3</accession>
<dbReference type="EMBL" id="JANFQF010000007">
    <property type="protein sequence ID" value="MCQ4119597.1"/>
    <property type="molecule type" value="Genomic_DNA"/>
</dbReference>
<dbReference type="RefSeq" id="WP_255968177.1">
    <property type="nucleotide sequence ID" value="NZ_JANFQF010000007.1"/>
</dbReference>
<reference evidence="2 3" key="1">
    <citation type="submission" date="2022-07" db="EMBL/GenBank/DDBJ databases">
        <title>Degradation activity of malathion, p-nitrophenol and potential low-temperature adaptation strategy of Rhodococcus sp. FXJ9.536.</title>
        <authorList>
            <person name="Huang J."/>
            <person name="Huang Y."/>
        </authorList>
    </citation>
    <scope>NUCLEOTIDE SEQUENCE [LARGE SCALE GENOMIC DNA]</scope>
    <source>
        <strain evidence="2 3">FXJ9.536</strain>
    </source>
</reference>
<gene>
    <name evidence="2" type="ORF">NOF53_10490</name>
</gene>
<evidence type="ECO:0000313" key="3">
    <source>
        <dbReference type="Proteomes" id="UP001524501"/>
    </source>
</evidence>
<organism evidence="2 3">
    <name type="scientific">Rhodococcus tibetensis</name>
    <dbReference type="NCBI Taxonomy" id="2965064"/>
    <lineage>
        <taxon>Bacteria</taxon>
        <taxon>Bacillati</taxon>
        <taxon>Actinomycetota</taxon>
        <taxon>Actinomycetes</taxon>
        <taxon>Mycobacteriales</taxon>
        <taxon>Nocardiaceae</taxon>
        <taxon>Rhodococcus</taxon>
    </lineage>
</organism>